<evidence type="ECO:0000313" key="3">
    <source>
        <dbReference type="EMBL" id="ODM92857.1"/>
    </source>
</evidence>
<keyword evidence="2" id="KW-0732">Signal</keyword>
<organism evidence="3 4">
    <name type="scientific">Orchesella cincta</name>
    <name type="common">Springtail</name>
    <name type="synonym">Podura cincta</name>
    <dbReference type="NCBI Taxonomy" id="48709"/>
    <lineage>
        <taxon>Eukaryota</taxon>
        <taxon>Metazoa</taxon>
        <taxon>Ecdysozoa</taxon>
        <taxon>Arthropoda</taxon>
        <taxon>Hexapoda</taxon>
        <taxon>Collembola</taxon>
        <taxon>Entomobryomorpha</taxon>
        <taxon>Entomobryoidea</taxon>
        <taxon>Orchesellidae</taxon>
        <taxon>Orchesellinae</taxon>
        <taxon>Orchesella</taxon>
    </lineage>
</organism>
<dbReference type="Proteomes" id="UP000094527">
    <property type="component" value="Unassembled WGS sequence"/>
</dbReference>
<sequence length="140" mass="13842">MNKIVIALFALVAAVLAEPPVSYGAPSFSTFSSGSSGGYDDGGNDGASFVDSALLARVAQIIEQSESSSGYSSSSSGYSAPTSNYGPPSSNYGAPSRGGGGGGLGGISLGRPERAQRVAEFDLSGGSDFRSGGYSSGGYN</sequence>
<feature type="signal peptide" evidence="2">
    <location>
        <begin position="1"/>
        <end position="17"/>
    </location>
</feature>
<keyword evidence="4" id="KW-1185">Reference proteome</keyword>
<feature type="compositionally biased region" description="Gly residues" evidence="1">
    <location>
        <begin position="96"/>
        <end position="108"/>
    </location>
</feature>
<accession>A0A1D2MIM0</accession>
<dbReference type="EMBL" id="LJIJ01001133">
    <property type="protein sequence ID" value="ODM92857.1"/>
    <property type="molecule type" value="Genomic_DNA"/>
</dbReference>
<comment type="caution">
    <text evidence="3">The sequence shown here is derived from an EMBL/GenBank/DDBJ whole genome shotgun (WGS) entry which is preliminary data.</text>
</comment>
<protein>
    <submittedName>
        <fullName evidence="3">Uncharacterized protein</fullName>
    </submittedName>
</protein>
<evidence type="ECO:0000256" key="2">
    <source>
        <dbReference type="SAM" id="SignalP"/>
    </source>
</evidence>
<feature type="compositionally biased region" description="Low complexity" evidence="1">
    <location>
        <begin position="64"/>
        <end position="79"/>
    </location>
</feature>
<evidence type="ECO:0000313" key="4">
    <source>
        <dbReference type="Proteomes" id="UP000094527"/>
    </source>
</evidence>
<gene>
    <name evidence="3" type="ORF">Ocin01_13824</name>
</gene>
<feature type="chain" id="PRO_5008904094" evidence="2">
    <location>
        <begin position="18"/>
        <end position="140"/>
    </location>
</feature>
<feature type="compositionally biased region" description="Polar residues" evidence="1">
    <location>
        <begin position="80"/>
        <end position="92"/>
    </location>
</feature>
<proteinExistence type="predicted"/>
<feature type="region of interest" description="Disordered" evidence="1">
    <location>
        <begin position="64"/>
        <end position="140"/>
    </location>
</feature>
<feature type="compositionally biased region" description="Basic and acidic residues" evidence="1">
    <location>
        <begin position="111"/>
        <end position="120"/>
    </location>
</feature>
<name>A0A1D2MIM0_ORCCI</name>
<reference evidence="3 4" key="1">
    <citation type="journal article" date="2016" name="Genome Biol. Evol.">
        <title>Gene Family Evolution Reflects Adaptation to Soil Environmental Stressors in the Genome of the Collembolan Orchesella cincta.</title>
        <authorList>
            <person name="Faddeeva-Vakhrusheva A."/>
            <person name="Derks M.F."/>
            <person name="Anvar S.Y."/>
            <person name="Agamennone V."/>
            <person name="Suring W."/>
            <person name="Smit S."/>
            <person name="van Straalen N.M."/>
            <person name="Roelofs D."/>
        </authorList>
    </citation>
    <scope>NUCLEOTIDE SEQUENCE [LARGE SCALE GENOMIC DNA]</scope>
    <source>
        <tissue evidence="3">Mixed pool</tissue>
    </source>
</reference>
<dbReference type="AlphaFoldDB" id="A0A1D2MIM0"/>
<evidence type="ECO:0000256" key="1">
    <source>
        <dbReference type="SAM" id="MobiDB-lite"/>
    </source>
</evidence>